<dbReference type="InterPro" id="IPR027417">
    <property type="entry name" value="P-loop_NTPase"/>
</dbReference>
<evidence type="ECO:0000256" key="4">
    <source>
        <dbReference type="ARBA" id="ARBA00022692"/>
    </source>
</evidence>
<keyword evidence="5" id="KW-0735">Signal-anchor</keyword>
<reference evidence="10" key="1">
    <citation type="journal article" date="2021" name="Genome Biol. Evol.">
        <title>A High-Quality Reference Genome for a Parasitic Bivalve with Doubly Uniparental Inheritance (Bivalvia: Unionida).</title>
        <authorList>
            <person name="Smith C.H."/>
        </authorList>
    </citation>
    <scope>NUCLEOTIDE SEQUENCE</scope>
    <source>
        <strain evidence="10">CHS0354</strain>
    </source>
</reference>
<comment type="subcellular location">
    <subcellularLocation>
        <location evidence="1">Golgi apparatus membrane</location>
        <topology evidence="1">Single-pass type II membrane protein</topology>
    </subcellularLocation>
</comment>
<dbReference type="Pfam" id="PF06990">
    <property type="entry name" value="Gal-3-0_sulfotr"/>
    <property type="match status" value="1"/>
</dbReference>
<keyword evidence="11" id="KW-1185">Reference proteome</keyword>
<organism evidence="10 11">
    <name type="scientific">Potamilus streckersoni</name>
    <dbReference type="NCBI Taxonomy" id="2493646"/>
    <lineage>
        <taxon>Eukaryota</taxon>
        <taxon>Metazoa</taxon>
        <taxon>Spiralia</taxon>
        <taxon>Lophotrochozoa</taxon>
        <taxon>Mollusca</taxon>
        <taxon>Bivalvia</taxon>
        <taxon>Autobranchia</taxon>
        <taxon>Heteroconchia</taxon>
        <taxon>Palaeoheterodonta</taxon>
        <taxon>Unionida</taxon>
        <taxon>Unionoidea</taxon>
        <taxon>Unionidae</taxon>
        <taxon>Ambleminae</taxon>
        <taxon>Lampsilini</taxon>
        <taxon>Potamilus</taxon>
    </lineage>
</organism>
<dbReference type="GO" id="GO:0000139">
    <property type="term" value="C:Golgi membrane"/>
    <property type="evidence" value="ECO:0007669"/>
    <property type="project" value="UniProtKB-SubCell"/>
</dbReference>
<keyword evidence="7" id="KW-0333">Golgi apparatus</keyword>
<dbReference type="InterPro" id="IPR009729">
    <property type="entry name" value="Gal-3-0_sulfotransfrase"/>
</dbReference>
<dbReference type="PANTHER" id="PTHR14647">
    <property type="entry name" value="GALACTOSE-3-O-SULFOTRANSFERASE"/>
    <property type="match status" value="1"/>
</dbReference>
<evidence type="ECO:0000256" key="1">
    <source>
        <dbReference type="ARBA" id="ARBA00004323"/>
    </source>
</evidence>
<comment type="similarity">
    <text evidence="2">Belongs to the galactose-3-O-sulfotransferase family.</text>
</comment>
<sequence length="308" mass="36844">MDYRPSKRPFDILTEHAIFNKTFMVDLMPNDTIYISIIREPWNHFKMASIGELPKVSNQLSEFLSNIEKYEKIYSSPKKNFQRWCTPDYFSPTRSMMSHCLGMPLGFPKGREDIMNNETAIMEYIRFIDEHFKLVMLVEYFDESLVLLKRLTCWSLKDVLYQKTNTGNYSYRFYQPTKQQQEIHRNWSRADYMLYEYFNKTFWTKVAAQGPDFIEEVKHFRAVEATVHKFCFGEKHPKLSMDIIIIPESKFNAEFNVTKENCDLMQFFILPKLWEQHNQLEGLLPDQSLSFKDLLFLKRPKKGCSWIL</sequence>
<evidence type="ECO:0008006" key="12">
    <source>
        <dbReference type="Google" id="ProtNLM"/>
    </source>
</evidence>
<dbReference type="Gene3D" id="3.40.50.300">
    <property type="entry name" value="P-loop containing nucleotide triphosphate hydrolases"/>
    <property type="match status" value="1"/>
</dbReference>
<evidence type="ECO:0000256" key="7">
    <source>
        <dbReference type="ARBA" id="ARBA00023034"/>
    </source>
</evidence>
<dbReference type="AlphaFoldDB" id="A0AAE0TEB7"/>
<evidence type="ECO:0000313" key="10">
    <source>
        <dbReference type="EMBL" id="KAK3608754.1"/>
    </source>
</evidence>
<accession>A0AAE0TEB7</accession>
<dbReference type="Proteomes" id="UP001195483">
    <property type="component" value="Unassembled WGS sequence"/>
</dbReference>
<gene>
    <name evidence="10" type="ORF">CHS0354_005845</name>
</gene>
<proteinExistence type="inferred from homology"/>
<reference evidence="10" key="2">
    <citation type="journal article" date="2021" name="Genome Biol. Evol.">
        <title>Developing a high-quality reference genome for a parasitic bivalve with doubly uniparental inheritance (Bivalvia: Unionida).</title>
        <authorList>
            <person name="Smith C.H."/>
        </authorList>
    </citation>
    <scope>NUCLEOTIDE SEQUENCE</scope>
    <source>
        <strain evidence="10">CHS0354</strain>
        <tissue evidence="10">Mantle</tissue>
    </source>
</reference>
<evidence type="ECO:0000256" key="3">
    <source>
        <dbReference type="ARBA" id="ARBA00022679"/>
    </source>
</evidence>
<dbReference type="GO" id="GO:0009247">
    <property type="term" value="P:glycolipid biosynthetic process"/>
    <property type="evidence" value="ECO:0007669"/>
    <property type="project" value="InterPro"/>
</dbReference>
<protein>
    <recommendedName>
        <fullName evidence="12">Galactose-3-O-sulfotransferase 2</fullName>
    </recommendedName>
</protein>
<evidence type="ECO:0000256" key="2">
    <source>
        <dbReference type="ARBA" id="ARBA00008124"/>
    </source>
</evidence>
<keyword evidence="3" id="KW-0808">Transferase</keyword>
<evidence type="ECO:0000256" key="9">
    <source>
        <dbReference type="ARBA" id="ARBA00023180"/>
    </source>
</evidence>
<keyword evidence="4" id="KW-0812">Transmembrane</keyword>
<dbReference type="GO" id="GO:0001733">
    <property type="term" value="F:galactosylceramide sulfotransferase activity"/>
    <property type="evidence" value="ECO:0007669"/>
    <property type="project" value="InterPro"/>
</dbReference>
<evidence type="ECO:0000256" key="8">
    <source>
        <dbReference type="ARBA" id="ARBA00023136"/>
    </source>
</evidence>
<evidence type="ECO:0000256" key="5">
    <source>
        <dbReference type="ARBA" id="ARBA00022968"/>
    </source>
</evidence>
<name>A0AAE0TEB7_9BIVA</name>
<keyword evidence="6" id="KW-1133">Transmembrane helix</keyword>
<dbReference type="EMBL" id="JAEAOA010000415">
    <property type="protein sequence ID" value="KAK3608754.1"/>
    <property type="molecule type" value="Genomic_DNA"/>
</dbReference>
<reference evidence="10" key="3">
    <citation type="submission" date="2023-05" db="EMBL/GenBank/DDBJ databases">
        <authorList>
            <person name="Smith C.H."/>
        </authorList>
    </citation>
    <scope>NUCLEOTIDE SEQUENCE</scope>
    <source>
        <strain evidence="10">CHS0354</strain>
        <tissue evidence="10">Mantle</tissue>
    </source>
</reference>
<keyword evidence="8" id="KW-0472">Membrane</keyword>
<evidence type="ECO:0000256" key="6">
    <source>
        <dbReference type="ARBA" id="ARBA00022989"/>
    </source>
</evidence>
<comment type="caution">
    <text evidence="10">The sequence shown here is derived from an EMBL/GenBank/DDBJ whole genome shotgun (WGS) entry which is preliminary data.</text>
</comment>
<dbReference type="PANTHER" id="PTHR14647:SF87">
    <property type="entry name" value="PUTATIVE-RELATED"/>
    <property type="match status" value="1"/>
</dbReference>
<evidence type="ECO:0000313" key="11">
    <source>
        <dbReference type="Proteomes" id="UP001195483"/>
    </source>
</evidence>
<keyword evidence="9" id="KW-0325">Glycoprotein</keyword>